<proteinExistence type="predicted"/>
<name>A0ACD0P7R8_9BASI</name>
<gene>
    <name evidence="1" type="ORF">IE53DRAFT_32599</name>
</gene>
<evidence type="ECO:0000313" key="2">
    <source>
        <dbReference type="Proteomes" id="UP000245626"/>
    </source>
</evidence>
<reference evidence="1 2" key="1">
    <citation type="journal article" date="2018" name="Mol. Biol. Evol.">
        <title>Broad Genomic Sampling Reveals a Smut Pathogenic Ancestry of the Fungal Clade Ustilaginomycotina.</title>
        <authorList>
            <person name="Kijpornyongpan T."/>
            <person name="Mondo S.J."/>
            <person name="Barry K."/>
            <person name="Sandor L."/>
            <person name="Lee J."/>
            <person name="Lipzen A."/>
            <person name="Pangilinan J."/>
            <person name="LaButti K."/>
            <person name="Hainaut M."/>
            <person name="Henrissat B."/>
            <person name="Grigoriev I.V."/>
            <person name="Spatafora J.W."/>
            <person name="Aime M.C."/>
        </authorList>
    </citation>
    <scope>NUCLEOTIDE SEQUENCE [LARGE SCALE GENOMIC DNA]</scope>
    <source>
        <strain evidence="1 2">SA 807</strain>
    </source>
</reference>
<keyword evidence="2" id="KW-1185">Reference proteome</keyword>
<sequence>MWAEAWKWCGEERQVVKEARFSSARSSRITSRRKANDSRQIHQPIHLHHAQVPDETLRGLQNLVVDDPARIGDAIKQDRGGVDVQDLSLPQAPVPSITKVLGRVPKVAADQALPQPLVVAFTALGRDFKPLEVLFQLRTDVDSSAERLEVEPVVPCPLERFPAYPRVDERVVDVEQGQVVTLFRRELSPFQEPFNAFLRSALVGDQERRGNRCHGCYGEYLFTALKLVRFE</sequence>
<dbReference type="Proteomes" id="UP000245626">
    <property type="component" value="Unassembled WGS sequence"/>
</dbReference>
<organism evidence="1 2">
    <name type="scientific">Violaceomyces palustris</name>
    <dbReference type="NCBI Taxonomy" id="1673888"/>
    <lineage>
        <taxon>Eukaryota</taxon>
        <taxon>Fungi</taxon>
        <taxon>Dikarya</taxon>
        <taxon>Basidiomycota</taxon>
        <taxon>Ustilaginomycotina</taxon>
        <taxon>Ustilaginomycetes</taxon>
        <taxon>Violaceomycetales</taxon>
        <taxon>Violaceomycetaceae</taxon>
        <taxon>Violaceomyces</taxon>
    </lineage>
</organism>
<accession>A0ACD0P7R8</accession>
<evidence type="ECO:0000313" key="1">
    <source>
        <dbReference type="EMBL" id="PWN54138.1"/>
    </source>
</evidence>
<protein>
    <submittedName>
        <fullName evidence="1">Uncharacterized protein</fullName>
    </submittedName>
</protein>
<dbReference type="EMBL" id="KZ819695">
    <property type="protein sequence ID" value="PWN54138.1"/>
    <property type="molecule type" value="Genomic_DNA"/>
</dbReference>